<dbReference type="GO" id="GO:0006083">
    <property type="term" value="P:acetate metabolic process"/>
    <property type="evidence" value="ECO:0007669"/>
    <property type="project" value="TreeGrafter"/>
</dbReference>
<gene>
    <name evidence="5" type="ORF">EVA_21643</name>
</gene>
<dbReference type="InterPro" id="IPR043129">
    <property type="entry name" value="ATPase_NBD"/>
</dbReference>
<keyword evidence="4" id="KW-0067">ATP-binding</keyword>
<dbReference type="InterPro" id="IPR004372">
    <property type="entry name" value="Ac/propionate_kinase"/>
</dbReference>
<evidence type="ECO:0000256" key="1">
    <source>
        <dbReference type="ARBA" id="ARBA00022679"/>
    </source>
</evidence>
<dbReference type="EMBL" id="AMCI01008960">
    <property type="protein sequence ID" value="EJW90247.1"/>
    <property type="molecule type" value="Genomic_DNA"/>
</dbReference>
<dbReference type="Pfam" id="PF00871">
    <property type="entry name" value="Acetate_kinase"/>
    <property type="match status" value="1"/>
</dbReference>
<dbReference type="NCBIfam" id="TIGR00016">
    <property type="entry name" value="ackA"/>
    <property type="match status" value="1"/>
</dbReference>
<dbReference type="GO" id="GO:0005524">
    <property type="term" value="F:ATP binding"/>
    <property type="evidence" value="ECO:0007669"/>
    <property type="project" value="UniProtKB-KW"/>
</dbReference>
<dbReference type="PROSITE" id="PS01076">
    <property type="entry name" value="ACETATE_KINASE_2"/>
    <property type="match status" value="1"/>
</dbReference>
<protein>
    <submittedName>
        <fullName evidence="5">Acetate kinase</fullName>
    </submittedName>
</protein>
<dbReference type="PRINTS" id="PR00471">
    <property type="entry name" value="ACETATEKNASE"/>
</dbReference>
<dbReference type="Gene3D" id="3.30.420.40">
    <property type="match status" value="2"/>
</dbReference>
<name>J9FKU5_9ZZZZ</name>
<dbReference type="PANTHER" id="PTHR21060">
    <property type="entry name" value="ACETATE KINASE"/>
    <property type="match status" value="1"/>
</dbReference>
<keyword evidence="3 5" id="KW-0418">Kinase</keyword>
<keyword evidence="1" id="KW-0808">Transferase</keyword>
<dbReference type="AlphaFoldDB" id="J9FKU5"/>
<dbReference type="HAMAP" id="MF_00020">
    <property type="entry name" value="Acetate_kinase"/>
    <property type="match status" value="1"/>
</dbReference>
<organism evidence="5">
    <name type="scientific">gut metagenome</name>
    <dbReference type="NCBI Taxonomy" id="749906"/>
    <lineage>
        <taxon>unclassified sequences</taxon>
        <taxon>metagenomes</taxon>
        <taxon>organismal metagenomes</taxon>
    </lineage>
</organism>
<evidence type="ECO:0000256" key="3">
    <source>
        <dbReference type="ARBA" id="ARBA00022777"/>
    </source>
</evidence>
<dbReference type="InterPro" id="IPR023865">
    <property type="entry name" value="Aliphatic_acid_kinase_CS"/>
</dbReference>
<dbReference type="InterPro" id="IPR000890">
    <property type="entry name" value="Aliphatic_acid_kin_short-chain"/>
</dbReference>
<evidence type="ECO:0000256" key="4">
    <source>
        <dbReference type="ARBA" id="ARBA00022840"/>
    </source>
</evidence>
<dbReference type="GO" id="GO:0008776">
    <property type="term" value="F:acetate kinase activity"/>
    <property type="evidence" value="ECO:0007669"/>
    <property type="project" value="TreeGrafter"/>
</dbReference>
<sequence length="304" mass="33448">MAGGRFTKSQVVTDAMLEEWKQYMDLAPLHSPAHLKGYQAVKNMLPELPQVFVFDTAFHQTMPEKCYMYAVPYKYYENNNIRRWGAHGTSHRFVTARVAEILGKKAEDLKIITCHIGNGASVSAVKDGKCYETSMGLTPLEGLMMGTRSGDIDASAVLAIMKSEGFDADQMSNLLNKQSGILGISGVSSDMREVEAAANEGNARAKLALEMYSHRIKKYIGSYAAIMGGVDVIVFTAGVGEHQYDIRRDSVSELEFLGIELDQEKNKANHGEEEIISTPNSRVKVVVVPTDEELMIASDTLALI</sequence>
<dbReference type="CDD" id="cd24010">
    <property type="entry name" value="ASKHA_NBD_AcK_PK"/>
    <property type="match status" value="1"/>
</dbReference>
<reference evidence="5" key="1">
    <citation type="journal article" date="2012" name="PLoS ONE">
        <title>Gene sets for utilization of primary and secondary nutrition supplies in the distal gut of endangered iberian lynx.</title>
        <authorList>
            <person name="Alcaide M."/>
            <person name="Messina E."/>
            <person name="Richter M."/>
            <person name="Bargiela R."/>
            <person name="Peplies J."/>
            <person name="Huws S.A."/>
            <person name="Newbold C.J."/>
            <person name="Golyshin P.N."/>
            <person name="Simon M.A."/>
            <person name="Lopez G."/>
            <person name="Yakimov M.M."/>
            <person name="Ferrer M."/>
        </authorList>
    </citation>
    <scope>NUCLEOTIDE SEQUENCE</scope>
</reference>
<accession>J9FKU5</accession>
<proteinExistence type="inferred from homology"/>
<dbReference type="PANTHER" id="PTHR21060:SF15">
    <property type="entry name" value="ACETATE KINASE-RELATED"/>
    <property type="match status" value="1"/>
</dbReference>
<comment type="caution">
    <text evidence="5">The sequence shown here is derived from an EMBL/GenBank/DDBJ whole genome shotgun (WGS) entry which is preliminary data.</text>
</comment>
<keyword evidence="2" id="KW-0547">Nucleotide-binding</keyword>
<evidence type="ECO:0000313" key="5">
    <source>
        <dbReference type="EMBL" id="EJW90247.1"/>
    </source>
</evidence>
<dbReference type="SUPFAM" id="SSF53067">
    <property type="entry name" value="Actin-like ATPase domain"/>
    <property type="match status" value="2"/>
</dbReference>
<evidence type="ECO:0000256" key="2">
    <source>
        <dbReference type="ARBA" id="ARBA00022741"/>
    </source>
</evidence>